<organism evidence="1 2">
    <name type="scientific">Zizania palustris</name>
    <name type="common">Northern wild rice</name>
    <dbReference type="NCBI Taxonomy" id="103762"/>
    <lineage>
        <taxon>Eukaryota</taxon>
        <taxon>Viridiplantae</taxon>
        <taxon>Streptophyta</taxon>
        <taxon>Embryophyta</taxon>
        <taxon>Tracheophyta</taxon>
        <taxon>Spermatophyta</taxon>
        <taxon>Magnoliopsida</taxon>
        <taxon>Liliopsida</taxon>
        <taxon>Poales</taxon>
        <taxon>Poaceae</taxon>
        <taxon>BOP clade</taxon>
        <taxon>Oryzoideae</taxon>
        <taxon>Oryzeae</taxon>
        <taxon>Zizaniinae</taxon>
        <taxon>Zizania</taxon>
    </lineage>
</organism>
<name>A0A8J6C159_ZIZPA</name>
<reference evidence="1" key="1">
    <citation type="journal article" date="2021" name="bioRxiv">
        <title>Whole Genome Assembly and Annotation of Northern Wild Rice, Zizania palustris L., Supports a Whole Genome Duplication in the Zizania Genus.</title>
        <authorList>
            <person name="Haas M."/>
            <person name="Kono T."/>
            <person name="Macchietto M."/>
            <person name="Millas R."/>
            <person name="McGilp L."/>
            <person name="Shao M."/>
            <person name="Duquette J."/>
            <person name="Hirsch C.N."/>
            <person name="Kimball J."/>
        </authorList>
    </citation>
    <scope>NUCLEOTIDE SEQUENCE</scope>
    <source>
        <tissue evidence="1">Fresh leaf tissue</tissue>
    </source>
</reference>
<reference evidence="1" key="2">
    <citation type="submission" date="2021-02" db="EMBL/GenBank/DDBJ databases">
        <authorList>
            <person name="Kimball J.A."/>
            <person name="Haas M.W."/>
            <person name="Macchietto M."/>
            <person name="Kono T."/>
            <person name="Duquette J."/>
            <person name="Shao M."/>
        </authorList>
    </citation>
    <scope>NUCLEOTIDE SEQUENCE</scope>
    <source>
        <tissue evidence="1">Fresh leaf tissue</tissue>
    </source>
</reference>
<proteinExistence type="predicted"/>
<keyword evidence="2" id="KW-1185">Reference proteome</keyword>
<evidence type="ECO:0000313" key="1">
    <source>
        <dbReference type="EMBL" id="KAG8099596.1"/>
    </source>
</evidence>
<protein>
    <submittedName>
        <fullName evidence="1">Uncharacterized protein</fullName>
    </submittedName>
</protein>
<comment type="caution">
    <text evidence="1">The sequence shown here is derived from an EMBL/GenBank/DDBJ whole genome shotgun (WGS) entry which is preliminary data.</text>
</comment>
<evidence type="ECO:0000313" key="2">
    <source>
        <dbReference type="Proteomes" id="UP000729402"/>
    </source>
</evidence>
<dbReference type="Proteomes" id="UP000729402">
    <property type="component" value="Unassembled WGS sequence"/>
</dbReference>
<gene>
    <name evidence="1" type="ORF">GUJ93_ZPchr0013g34049</name>
</gene>
<accession>A0A8J6C159</accession>
<dbReference type="EMBL" id="JAAALK010000079">
    <property type="protein sequence ID" value="KAG8099596.1"/>
    <property type="molecule type" value="Genomic_DNA"/>
</dbReference>
<dbReference type="AlphaFoldDB" id="A0A8J6C159"/>
<sequence>MRLQRNATHLLLILALLTAGIIVGTVVKYSVTNAAKEELLSPLKIMLHLSEFVIDAQFIRFQPLAQKQWNVGVCQHAFLVNAI</sequence>